<dbReference type="RefSeq" id="WP_052064627.1">
    <property type="nucleotide sequence ID" value="NZ_JQSG02000006.1"/>
</dbReference>
<dbReference type="GO" id="GO:0031119">
    <property type="term" value="P:tRNA pseudouridine synthesis"/>
    <property type="evidence" value="ECO:0007669"/>
    <property type="project" value="UniProtKB-UniRule"/>
</dbReference>
<dbReference type="Pfam" id="PF01142">
    <property type="entry name" value="TruD"/>
    <property type="match status" value="2"/>
</dbReference>
<evidence type="ECO:0000259" key="5">
    <source>
        <dbReference type="PROSITE" id="PS50984"/>
    </source>
</evidence>
<dbReference type="InterPro" id="IPR043165">
    <property type="entry name" value="TruD_insert_sf"/>
</dbReference>
<dbReference type="InterPro" id="IPR020119">
    <property type="entry name" value="PsdUridine_synth_TruD_CS"/>
</dbReference>
<dbReference type="Gene3D" id="3.30.2340.10">
    <property type="entry name" value="TruD, insertion domain"/>
    <property type="match status" value="1"/>
</dbReference>
<reference evidence="6 7" key="1">
    <citation type="journal article" date="2014" name="Genome Announc.">
        <title>Draft Genome Sequence of the Iron-Oxidizing, Acidophilic, and Halotolerant 'Thiobacillus prosperus' Type Strain DSM 5130.</title>
        <authorList>
            <person name="Ossandon F.J."/>
            <person name="Cardenas J.P."/>
            <person name="Corbett M."/>
            <person name="Quatrini R."/>
            <person name="Holmes D.S."/>
            <person name="Watkin E."/>
        </authorList>
    </citation>
    <scope>NUCLEOTIDE SEQUENCE [LARGE SCALE GENOMIC DNA]</scope>
    <source>
        <strain evidence="6 7">DSM 5130</strain>
    </source>
</reference>
<keyword evidence="3 4" id="KW-0413">Isomerase</keyword>
<dbReference type="PROSITE" id="PS50984">
    <property type="entry name" value="TRUD"/>
    <property type="match status" value="1"/>
</dbReference>
<comment type="caution">
    <text evidence="6">The sequence shown here is derived from an EMBL/GenBank/DDBJ whole genome shotgun (WGS) entry which is preliminary data.</text>
</comment>
<evidence type="ECO:0000256" key="2">
    <source>
        <dbReference type="ARBA" id="ARBA00022694"/>
    </source>
</evidence>
<comment type="catalytic activity">
    <reaction evidence="4">
        <text>uridine(13) in tRNA = pseudouridine(13) in tRNA</text>
        <dbReference type="Rhea" id="RHEA:42540"/>
        <dbReference type="Rhea" id="RHEA-COMP:10105"/>
        <dbReference type="Rhea" id="RHEA-COMP:10106"/>
        <dbReference type="ChEBI" id="CHEBI:65314"/>
        <dbReference type="ChEBI" id="CHEBI:65315"/>
        <dbReference type="EC" id="5.4.99.27"/>
    </reaction>
</comment>
<comment type="function">
    <text evidence="4">Responsible for synthesis of pseudouridine from uracil-13 in transfer RNAs.</text>
</comment>
<dbReference type="OrthoDB" id="1550679at2"/>
<comment type="similarity">
    <text evidence="1 4">Belongs to the pseudouridine synthase TruD family.</text>
</comment>
<dbReference type="AlphaFoldDB" id="A0A1A6C216"/>
<dbReference type="Gene3D" id="3.30.2350.20">
    <property type="entry name" value="TruD, catalytic domain"/>
    <property type="match status" value="1"/>
</dbReference>
<keyword evidence="2 4" id="KW-0819">tRNA processing</keyword>
<dbReference type="SUPFAM" id="SSF55120">
    <property type="entry name" value="Pseudouridine synthase"/>
    <property type="match status" value="1"/>
</dbReference>
<dbReference type="InterPro" id="IPR042214">
    <property type="entry name" value="TruD_catalytic"/>
</dbReference>
<evidence type="ECO:0000256" key="4">
    <source>
        <dbReference type="HAMAP-Rule" id="MF_01082"/>
    </source>
</evidence>
<organism evidence="6 7">
    <name type="scientific">Acidihalobacter prosperus</name>
    <dbReference type="NCBI Taxonomy" id="160660"/>
    <lineage>
        <taxon>Bacteria</taxon>
        <taxon>Pseudomonadati</taxon>
        <taxon>Pseudomonadota</taxon>
        <taxon>Gammaproteobacteria</taxon>
        <taxon>Chromatiales</taxon>
        <taxon>Ectothiorhodospiraceae</taxon>
        <taxon>Acidihalobacter</taxon>
    </lineage>
</organism>
<evidence type="ECO:0000256" key="3">
    <source>
        <dbReference type="ARBA" id="ARBA00023235"/>
    </source>
</evidence>
<dbReference type="InterPro" id="IPR001656">
    <property type="entry name" value="PsdUridine_synth_TruD"/>
</dbReference>
<protein>
    <recommendedName>
        <fullName evidence="4">tRNA pseudouridine synthase D</fullName>
        <ecNumber evidence="4">5.4.99.27</ecNumber>
    </recommendedName>
    <alternativeName>
        <fullName evidence="4">tRNA pseudouridine(13) synthase</fullName>
    </alternativeName>
    <alternativeName>
        <fullName evidence="4">tRNA pseudouridylate synthase D</fullName>
    </alternativeName>
    <alternativeName>
        <fullName evidence="4">tRNA-uridine isomerase D</fullName>
    </alternativeName>
</protein>
<proteinExistence type="inferred from homology"/>
<dbReference type="HAMAP" id="MF_01082">
    <property type="entry name" value="TruD"/>
    <property type="match status" value="1"/>
</dbReference>
<name>A0A1A6C216_9GAMM</name>
<dbReference type="PROSITE" id="PS01268">
    <property type="entry name" value="UPF0024"/>
    <property type="match status" value="1"/>
</dbReference>
<sequence>MNECPSAPPGPLPHCGHPPVSAVIRRSPEDFLVEELPLTEPDGGGEHLWLLIEKRSENTDDLARRLARCAGVRPAAIGYAGRKDKHALTRQWFSVHLPGRDDPDAESFERDALNVLRSARHSRKLKVGALRGNRFRLRLRDVDGDRDALAARLEEIATGGVPNYFGEQRFGRQAGNLARARAMFAGQRERDRNRRGLYLSAARSALFNAILAERVTLGNWNRLLPGEVVQLDGSRSFFTAAPDDIALADRLARWDIHPSGALWGSGAPPTIGEAAALERAVADRFADIASGLEAAGLRQERRPLRLRPDQLGWAWEDERQSLILEFSLPAGTFATTVLREIADYVDAGGHPEGE</sequence>
<dbReference type="GO" id="GO:0160150">
    <property type="term" value="F:tRNA pseudouridine(13) synthase activity"/>
    <property type="evidence" value="ECO:0007669"/>
    <property type="project" value="UniProtKB-EC"/>
</dbReference>
<dbReference type="PANTHER" id="PTHR47811:SF1">
    <property type="entry name" value="TRNA PSEUDOURIDINE SYNTHASE D"/>
    <property type="match status" value="1"/>
</dbReference>
<dbReference type="EMBL" id="JQSG02000006">
    <property type="protein sequence ID" value="OBS08611.1"/>
    <property type="molecule type" value="Genomic_DNA"/>
</dbReference>
<dbReference type="InterPro" id="IPR050170">
    <property type="entry name" value="TruD_pseudoU_synthase"/>
</dbReference>
<keyword evidence="7" id="KW-1185">Reference proteome</keyword>
<dbReference type="GO" id="GO:0003723">
    <property type="term" value="F:RNA binding"/>
    <property type="evidence" value="ECO:0007669"/>
    <property type="project" value="InterPro"/>
</dbReference>
<dbReference type="InterPro" id="IPR011760">
    <property type="entry name" value="PsdUridine_synth_TruD_insert"/>
</dbReference>
<feature type="domain" description="TRUD" evidence="5">
    <location>
        <begin position="160"/>
        <end position="306"/>
    </location>
</feature>
<accession>A0A1A6C216</accession>
<dbReference type="NCBIfam" id="TIGR00094">
    <property type="entry name" value="tRNA_TruD_broad"/>
    <property type="match status" value="1"/>
</dbReference>
<feature type="active site" description="Nucleophile" evidence="4">
    <location>
        <position position="84"/>
    </location>
</feature>
<dbReference type="EC" id="5.4.99.27" evidence="4"/>
<dbReference type="Proteomes" id="UP000029273">
    <property type="component" value="Unassembled WGS sequence"/>
</dbReference>
<dbReference type="InterPro" id="IPR020103">
    <property type="entry name" value="PsdUridine_synth_cat_dom_sf"/>
</dbReference>
<dbReference type="PANTHER" id="PTHR47811">
    <property type="entry name" value="TRNA PSEUDOURIDINE SYNTHASE D"/>
    <property type="match status" value="1"/>
</dbReference>
<dbReference type="CDD" id="cd02575">
    <property type="entry name" value="PseudoU_synth_EcTruD"/>
    <property type="match status" value="1"/>
</dbReference>
<dbReference type="NCBIfam" id="NF002153">
    <property type="entry name" value="PRK00984.1-2"/>
    <property type="match status" value="1"/>
</dbReference>
<evidence type="ECO:0000313" key="6">
    <source>
        <dbReference type="EMBL" id="OBS08611.1"/>
    </source>
</evidence>
<gene>
    <name evidence="4" type="primary">truD</name>
    <name evidence="6" type="ORF">Thpro_022861</name>
</gene>
<evidence type="ECO:0000256" key="1">
    <source>
        <dbReference type="ARBA" id="ARBA00007953"/>
    </source>
</evidence>
<evidence type="ECO:0000313" key="7">
    <source>
        <dbReference type="Proteomes" id="UP000029273"/>
    </source>
</evidence>
<dbReference type="GO" id="GO:0005829">
    <property type="term" value="C:cytosol"/>
    <property type="evidence" value="ECO:0007669"/>
    <property type="project" value="TreeGrafter"/>
</dbReference>